<dbReference type="PIRSF" id="PIRSF000337">
    <property type="entry name" value="NTA_MOA"/>
    <property type="match status" value="1"/>
</dbReference>
<accession>A0ABP8VII5</accession>
<dbReference type="InterPro" id="IPR011251">
    <property type="entry name" value="Luciferase-like_dom"/>
</dbReference>
<evidence type="ECO:0000256" key="5">
    <source>
        <dbReference type="ARBA" id="ARBA00033748"/>
    </source>
</evidence>
<proteinExistence type="inferred from homology"/>
<dbReference type="InterPro" id="IPR051260">
    <property type="entry name" value="Diverse_substr_monoxygenases"/>
</dbReference>
<dbReference type="EMBL" id="BAABLM010000001">
    <property type="protein sequence ID" value="GAA4664446.1"/>
    <property type="molecule type" value="Genomic_DNA"/>
</dbReference>
<evidence type="ECO:0000259" key="6">
    <source>
        <dbReference type="Pfam" id="PF00296"/>
    </source>
</evidence>
<keyword evidence="3" id="KW-0560">Oxidoreductase</keyword>
<name>A0ABP8VII5_9MICO</name>
<dbReference type="RefSeq" id="WP_345372100.1">
    <property type="nucleotide sequence ID" value="NZ_BAABLM010000001.1"/>
</dbReference>
<comment type="caution">
    <text evidence="7">The sequence shown here is derived from an EMBL/GenBank/DDBJ whole genome shotgun (WGS) entry which is preliminary data.</text>
</comment>
<evidence type="ECO:0000256" key="1">
    <source>
        <dbReference type="ARBA" id="ARBA00022630"/>
    </source>
</evidence>
<protein>
    <submittedName>
        <fullName evidence="7">LLM class flavin-dependent oxidoreductase</fullName>
    </submittedName>
</protein>
<dbReference type="SUPFAM" id="SSF51679">
    <property type="entry name" value="Bacterial luciferase-like"/>
    <property type="match status" value="1"/>
</dbReference>
<keyword evidence="8" id="KW-1185">Reference proteome</keyword>
<comment type="similarity">
    <text evidence="5">Belongs to the NtaA/SnaA/DszA monooxygenase family.</text>
</comment>
<dbReference type="Proteomes" id="UP001501295">
    <property type="component" value="Unassembled WGS sequence"/>
</dbReference>
<keyword evidence="4" id="KW-0503">Monooxygenase</keyword>
<sequence length="459" mass="49170">MPQPLTIGMFQTMGLSGSWRLPENTTPTFLTLDYWTGLAKRSEAAGVDFLFIADDFGYPLIHGEVSPTAVEHALLFPRGDPSMVMGAMAAVTDSLGLVVTMSTSVERPPALARRMATLDHLANGRMGWNVVTGAGQNASARLFGEPMRNHDDRYTAAEDYLTLTMTLWEGSWEDDALRVDREAGVYADGSKVHEIHHEGPFYTADGVFTTPPSPQRTPLLFQAGASTKGRDLAARYAEAVFLAAEPDAVRDQIADIRARAVAAGREPDAIKFLVAGTFIVAPTTAEATALRERITAFVTTEDAGVQYAFFTGLNLLDMDPSKPLASTESEQGRTNIERFTGDGVTAAPTVAEILEEFRVNGVMGDPFIGTAAEAVDQVESLMAHTGADGLLVQPGPTGDSASFFDLVVPELRERGLLAPLPDAETGDAHPPTLRERLFPGGGPHLPATHPGHTLRVGRS</sequence>
<dbReference type="Pfam" id="PF00296">
    <property type="entry name" value="Bac_luciferase"/>
    <property type="match status" value="1"/>
</dbReference>
<reference evidence="8" key="1">
    <citation type="journal article" date="2019" name="Int. J. Syst. Evol. Microbiol.">
        <title>The Global Catalogue of Microorganisms (GCM) 10K type strain sequencing project: providing services to taxonomists for standard genome sequencing and annotation.</title>
        <authorList>
            <consortium name="The Broad Institute Genomics Platform"/>
            <consortium name="The Broad Institute Genome Sequencing Center for Infectious Disease"/>
            <person name="Wu L."/>
            <person name="Ma J."/>
        </authorList>
    </citation>
    <scope>NUCLEOTIDE SEQUENCE [LARGE SCALE GENOMIC DNA]</scope>
    <source>
        <strain evidence="8">JCM 18956</strain>
    </source>
</reference>
<gene>
    <name evidence="7" type="ORF">GCM10025780_01690</name>
</gene>
<dbReference type="PANTHER" id="PTHR30011:SF16">
    <property type="entry name" value="C2H2 FINGER DOMAIN TRANSCRIPTION FACTOR (EUROFUNG)-RELATED"/>
    <property type="match status" value="1"/>
</dbReference>
<dbReference type="PANTHER" id="PTHR30011">
    <property type="entry name" value="ALKANESULFONATE MONOOXYGENASE-RELATED"/>
    <property type="match status" value="1"/>
</dbReference>
<evidence type="ECO:0000256" key="3">
    <source>
        <dbReference type="ARBA" id="ARBA00023002"/>
    </source>
</evidence>
<evidence type="ECO:0000313" key="8">
    <source>
        <dbReference type="Proteomes" id="UP001501295"/>
    </source>
</evidence>
<dbReference type="InterPro" id="IPR036661">
    <property type="entry name" value="Luciferase-like_sf"/>
</dbReference>
<evidence type="ECO:0000313" key="7">
    <source>
        <dbReference type="EMBL" id="GAA4664446.1"/>
    </source>
</evidence>
<dbReference type="Gene3D" id="3.20.20.30">
    <property type="entry name" value="Luciferase-like domain"/>
    <property type="match status" value="1"/>
</dbReference>
<keyword evidence="2" id="KW-0288">FMN</keyword>
<organism evidence="7 8">
    <name type="scientific">Frondihabitans cladoniiphilus</name>
    <dbReference type="NCBI Taxonomy" id="715785"/>
    <lineage>
        <taxon>Bacteria</taxon>
        <taxon>Bacillati</taxon>
        <taxon>Actinomycetota</taxon>
        <taxon>Actinomycetes</taxon>
        <taxon>Micrococcales</taxon>
        <taxon>Microbacteriaceae</taxon>
        <taxon>Frondihabitans</taxon>
    </lineage>
</organism>
<feature type="domain" description="Luciferase-like" evidence="6">
    <location>
        <begin position="28"/>
        <end position="388"/>
    </location>
</feature>
<dbReference type="InterPro" id="IPR016215">
    <property type="entry name" value="NTA_MOA"/>
</dbReference>
<evidence type="ECO:0000256" key="2">
    <source>
        <dbReference type="ARBA" id="ARBA00022643"/>
    </source>
</evidence>
<dbReference type="NCBIfam" id="TIGR03860">
    <property type="entry name" value="FMN_nitrolo"/>
    <property type="match status" value="1"/>
</dbReference>
<keyword evidence="1" id="KW-0285">Flavoprotein</keyword>
<evidence type="ECO:0000256" key="4">
    <source>
        <dbReference type="ARBA" id="ARBA00023033"/>
    </source>
</evidence>